<dbReference type="VEuPathDB" id="FungiDB:CC77DRAFT_251129"/>
<dbReference type="AlphaFoldDB" id="A0A177DC69"/>
<dbReference type="KEGG" id="aalt:CC77DRAFT_251129"/>
<name>A0A177DC69_ALTAL</name>
<feature type="region of interest" description="Disordered" evidence="1">
    <location>
        <begin position="1"/>
        <end position="55"/>
    </location>
</feature>
<organism evidence="2 3">
    <name type="scientific">Alternaria alternata</name>
    <name type="common">Alternaria rot fungus</name>
    <name type="synonym">Torula alternata</name>
    <dbReference type="NCBI Taxonomy" id="5599"/>
    <lineage>
        <taxon>Eukaryota</taxon>
        <taxon>Fungi</taxon>
        <taxon>Dikarya</taxon>
        <taxon>Ascomycota</taxon>
        <taxon>Pezizomycotina</taxon>
        <taxon>Dothideomycetes</taxon>
        <taxon>Pleosporomycetidae</taxon>
        <taxon>Pleosporales</taxon>
        <taxon>Pleosporineae</taxon>
        <taxon>Pleosporaceae</taxon>
        <taxon>Alternaria</taxon>
        <taxon>Alternaria sect. Alternaria</taxon>
        <taxon>Alternaria alternata complex</taxon>
    </lineage>
</organism>
<dbReference type="RefSeq" id="XP_018382845.1">
    <property type="nucleotide sequence ID" value="XM_018530874.1"/>
</dbReference>
<keyword evidence="3" id="KW-1185">Reference proteome</keyword>
<evidence type="ECO:0000313" key="3">
    <source>
        <dbReference type="Proteomes" id="UP000077248"/>
    </source>
</evidence>
<evidence type="ECO:0000256" key="1">
    <source>
        <dbReference type="SAM" id="MobiDB-lite"/>
    </source>
</evidence>
<reference evidence="2 3" key="1">
    <citation type="submission" date="2016-05" db="EMBL/GenBank/DDBJ databases">
        <title>Comparative analysis of secretome profiles of manganese(II)-oxidizing ascomycete fungi.</title>
        <authorList>
            <consortium name="DOE Joint Genome Institute"/>
            <person name="Zeiner C.A."/>
            <person name="Purvine S.O."/>
            <person name="Zink E.M."/>
            <person name="Wu S."/>
            <person name="Pasa-Tolic L."/>
            <person name="Chaput D.L."/>
            <person name="Haridas S."/>
            <person name="Grigoriev I.V."/>
            <person name="Santelli C.M."/>
            <person name="Hansel C.M."/>
        </authorList>
    </citation>
    <scope>NUCLEOTIDE SEQUENCE [LARGE SCALE GENOMIC DNA]</scope>
    <source>
        <strain evidence="2 3">SRC1lrK2f</strain>
    </source>
</reference>
<dbReference type="GeneID" id="29116468"/>
<evidence type="ECO:0000313" key="2">
    <source>
        <dbReference type="EMBL" id="OAG17424.1"/>
    </source>
</evidence>
<sequence>MQSSKMPLDPTSAAAEPPALSKGANVPTGPPHPHAFTDQMSSSRRTVASRRREPPFSNAHVDLFQAVRCLMYTPISSKESGRSVQHAIALQTASPVEYHVCCHGRKGTWLLLSGHSNAGWSSCVVI</sequence>
<accession>A0A177DC69</accession>
<gene>
    <name evidence="2" type="ORF">CC77DRAFT_251129</name>
</gene>
<dbReference type="EMBL" id="KV441486">
    <property type="protein sequence ID" value="OAG17424.1"/>
    <property type="molecule type" value="Genomic_DNA"/>
</dbReference>
<proteinExistence type="predicted"/>
<protein>
    <submittedName>
        <fullName evidence="2">Uncharacterized protein</fullName>
    </submittedName>
</protein>
<dbReference type="Proteomes" id="UP000077248">
    <property type="component" value="Unassembled WGS sequence"/>
</dbReference>